<reference evidence="2" key="1">
    <citation type="journal article" date="2022" name="Mol. Ecol. Resour.">
        <title>The genomes of chicory, endive, great burdock and yacon provide insights into Asteraceae palaeo-polyploidization history and plant inulin production.</title>
        <authorList>
            <person name="Fan W."/>
            <person name="Wang S."/>
            <person name="Wang H."/>
            <person name="Wang A."/>
            <person name="Jiang F."/>
            <person name="Liu H."/>
            <person name="Zhao H."/>
            <person name="Xu D."/>
            <person name="Zhang Y."/>
        </authorList>
    </citation>
    <scope>NUCLEOTIDE SEQUENCE [LARGE SCALE GENOMIC DNA]</scope>
    <source>
        <strain evidence="2">cv. Niubang</strain>
    </source>
</reference>
<comment type="caution">
    <text evidence="1">The sequence shown here is derived from an EMBL/GenBank/DDBJ whole genome shotgun (WGS) entry which is preliminary data.</text>
</comment>
<reference evidence="1 2" key="2">
    <citation type="journal article" date="2022" name="Mol. Ecol. Resour.">
        <title>The genomes of chicory, endive, great burdock and yacon provide insights into Asteraceae paleo-polyploidization history and plant inulin production.</title>
        <authorList>
            <person name="Fan W."/>
            <person name="Wang S."/>
            <person name="Wang H."/>
            <person name="Wang A."/>
            <person name="Jiang F."/>
            <person name="Liu H."/>
            <person name="Zhao H."/>
            <person name="Xu D."/>
            <person name="Zhang Y."/>
        </authorList>
    </citation>
    <scope>NUCLEOTIDE SEQUENCE [LARGE SCALE GENOMIC DNA]</scope>
    <source>
        <strain evidence="2">cv. Niubang</strain>
    </source>
</reference>
<protein>
    <submittedName>
        <fullName evidence="1">Uncharacterized protein</fullName>
    </submittedName>
</protein>
<keyword evidence="2" id="KW-1185">Reference proteome</keyword>
<accession>A0ACB9DJ45</accession>
<dbReference type="Proteomes" id="UP001055879">
    <property type="component" value="Linkage Group LG03"/>
</dbReference>
<dbReference type="EMBL" id="CM042049">
    <property type="protein sequence ID" value="KAI3746276.1"/>
    <property type="molecule type" value="Genomic_DNA"/>
</dbReference>
<name>A0ACB9DJ45_ARCLA</name>
<organism evidence="1 2">
    <name type="scientific">Arctium lappa</name>
    <name type="common">Greater burdock</name>
    <name type="synonym">Lappa major</name>
    <dbReference type="NCBI Taxonomy" id="4217"/>
    <lineage>
        <taxon>Eukaryota</taxon>
        <taxon>Viridiplantae</taxon>
        <taxon>Streptophyta</taxon>
        <taxon>Embryophyta</taxon>
        <taxon>Tracheophyta</taxon>
        <taxon>Spermatophyta</taxon>
        <taxon>Magnoliopsida</taxon>
        <taxon>eudicotyledons</taxon>
        <taxon>Gunneridae</taxon>
        <taxon>Pentapetalae</taxon>
        <taxon>asterids</taxon>
        <taxon>campanulids</taxon>
        <taxon>Asterales</taxon>
        <taxon>Asteraceae</taxon>
        <taxon>Carduoideae</taxon>
        <taxon>Cardueae</taxon>
        <taxon>Arctiinae</taxon>
        <taxon>Arctium</taxon>
    </lineage>
</organism>
<gene>
    <name evidence="1" type="ORF">L6452_08702</name>
</gene>
<evidence type="ECO:0000313" key="2">
    <source>
        <dbReference type="Proteomes" id="UP001055879"/>
    </source>
</evidence>
<evidence type="ECO:0000313" key="1">
    <source>
        <dbReference type="EMBL" id="KAI3746276.1"/>
    </source>
</evidence>
<sequence>MVVEGNLKTVSLSEENPSQFSPLLKGKELQIIPAPIADEEIILISVREIDEEDEEEESLQHSGRPSRPSHWLQEEMKRRTEMISHLENQRLKVPTQSTNLEFLTEAEIEESVRAEKLIVDCQRDVSLALKVQSSQVKDKKLKKKPVEV</sequence>
<proteinExistence type="predicted"/>